<dbReference type="GO" id="GO:0047756">
    <property type="term" value="F:chondroitin 4-sulfotransferase activity"/>
    <property type="evidence" value="ECO:0007669"/>
    <property type="project" value="InterPro"/>
</dbReference>
<dbReference type="GO" id="GO:0050650">
    <property type="term" value="P:chondroitin sulfate proteoglycan biosynthetic process"/>
    <property type="evidence" value="ECO:0007669"/>
    <property type="project" value="InterPro"/>
</dbReference>
<dbReference type="AlphaFoldDB" id="A0AA36DJG4"/>
<gene>
    <name evidence="2" type="ORF">CYNAS_LOCUS804</name>
</gene>
<organism evidence="2 3">
    <name type="scientific">Cylicocyclus nassatus</name>
    <name type="common">Nematode worm</name>
    <dbReference type="NCBI Taxonomy" id="53992"/>
    <lineage>
        <taxon>Eukaryota</taxon>
        <taxon>Metazoa</taxon>
        <taxon>Ecdysozoa</taxon>
        <taxon>Nematoda</taxon>
        <taxon>Chromadorea</taxon>
        <taxon>Rhabditida</taxon>
        <taxon>Rhabditina</taxon>
        <taxon>Rhabditomorpha</taxon>
        <taxon>Strongyloidea</taxon>
        <taxon>Strongylidae</taxon>
        <taxon>Cylicocyclus</taxon>
    </lineage>
</organism>
<keyword evidence="1" id="KW-0732">Signal</keyword>
<comment type="caution">
    <text evidence="2">The sequence shown here is derived from an EMBL/GenBank/DDBJ whole genome shotgun (WGS) entry which is preliminary data.</text>
</comment>
<dbReference type="PANTHER" id="PTHR22900">
    <property type="entry name" value="PROTEIN CBG14245-RELATED"/>
    <property type="match status" value="1"/>
</dbReference>
<protein>
    <recommendedName>
        <fullName evidence="4">Sulfotransferase</fullName>
    </recommendedName>
</protein>
<dbReference type="InterPro" id="IPR007669">
    <property type="entry name" value="Chst-1-like"/>
</dbReference>
<dbReference type="GO" id="GO:1902884">
    <property type="term" value="P:positive regulation of response to oxidative stress"/>
    <property type="evidence" value="ECO:0007669"/>
    <property type="project" value="InterPro"/>
</dbReference>
<sequence>MFLVILLLWKSQNTRLQLKMCRKKNEANRYGFCLGENSSKCVPPFQSGVYHRVYKVADAYRLLGCTIEKNFSTALVAIICYLYNETAFIINNRVISEEYYQNRFCKYLNEYSSLSEIESKFNSSLEDWTMIAVLRDPLERFVSGFTDKCLREMVWRYYPKRCLGCYTNLTCFMEKLYDKMMKMTNTNFTGDFIAHHFFPQSWRCQFHMHYHSYQILKFSTFNPAEFISDLTTTLLLLDIPGSSIGYIDRSISSTRTVHTTRGTAEQENTKRKILSDSYLMDLFIRMFYYDFVLFGFPFPDASE</sequence>
<dbReference type="Proteomes" id="UP001176961">
    <property type="component" value="Unassembled WGS sequence"/>
</dbReference>
<feature type="signal peptide" evidence="1">
    <location>
        <begin position="1"/>
        <end position="16"/>
    </location>
</feature>
<evidence type="ECO:0000313" key="2">
    <source>
        <dbReference type="EMBL" id="CAJ0588821.1"/>
    </source>
</evidence>
<proteinExistence type="predicted"/>
<dbReference type="Pfam" id="PF03567">
    <property type="entry name" value="Sulfotransfer_2"/>
    <property type="match status" value="1"/>
</dbReference>
<dbReference type="InterPro" id="IPR005331">
    <property type="entry name" value="Sulfotransferase"/>
</dbReference>
<evidence type="ECO:0000256" key="1">
    <source>
        <dbReference type="SAM" id="SignalP"/>
    </source>
</evidence>
<dbReference type="EMBL" id="CATQJL010000001">
    <property type="protein sequence ID" value="CAJ0588821.1"/>
    <property type="molecule type" value="Genomic_DNA"/>
</dbReference>
<dbReference type="GO" id="GO:0016020">
    <property type="term" value="C:membrane"/>
    <property type="evidence" value="ECO:0007669"/>
    <property type="project" value="InterPro"/>
</dbReference>
<evidence type="ECO:0008006" key="4">
    <source>
        <dbReference type="Google" id="ProtNLM"/>
    </source>
</evidence>
<evidence type="ECO:0000313" key="3">
    <source>
        <dbReference type="Proteomes" id="UP001176961"/>
    </source>
</evidence>
<name>A0AA36DJG4_CYLNA</name>
<dbReference type="PANTHER" id="PTHR22900:SF13">
    <property type="entry name" value="CARBOHYDRATE SULFOTRANSFERASE-RELATED"/>
    <property type="match status" value="1"/>
</dbReference>
<feature type="chain" id="PRO_5041401845" description="Sulfotransferase" evidence="1">
    <location>
        <begin position="17"/>
        <end position="303"/>
    </location>
</feature>
<keyword evidence="3" id="KW-1185">Reference proteome</keyword>
<reference evidence="2" key="1">
    <citation type="submission" date="2023-07" db="EMBL/GenBank/DDBJ databases">
        <authorList>
            <consortium name="CYATHOMIX"/>
        </authorList>
    </citation>
    <scope>NUCLEOTIDE SEQUENCE</scope>
    <source>
        <strain evidence="2">N/A</strain>
    </source>
</reference>
<accession>A0AA36DJG4</accession>